<evidence type="ECO:0000313" key="4">
    <source>
        <dbReference type="WBParaSite" id="NBR_0002072901-mRNA-1"/>
    </source>
</evidence>
<evidence type="ECO:0000256" key="1">
    <source>
        <dbReference type="PIRSR" id="PIRSR640198-2"/>
    </source>
</evidence>
<reference evidence="4" key="1">
    <citation type="submission" date="2017-02" db="UniProtKB">
        <authorList>
            <consortium name="WormBaseParasite"/>
        </authorList>
    </citation>
    <scope>IDENTIFICATION</scope>
</reference>
<organism evidence="4">
    <name type="scientific">Nippostrongylus brasiliensis</name>
    <name type="common">Rat hookworm</name>
    <dbReference type="NCBI Taxonomy" id="27835"/>
    <lineage>
        <taxon>Eukaryota</taxon>
        <taxon>Metazoa</taxon>
        <taxon>Ecdysozoa</taxon>
        <taxon>Nematoda</taxon>
        <taxon>Chromadorea</taxon>
        <taxon>Rhabditida</taxon>
        <taxon>Rhabditina</taxon>
        <taxon>Rhabditomorpha</taxon>
        <taxon>Strongyloidea</taxon>
        <taxon>Heligmosomidae</taxon>
        <taxon>Nippostrongylus</taxon>
    </lineage>
</organism>
<keyword evidence="1" id="KW-0547">Nucleotide-binding</keyword>
<evidence type="ECO:0000313" key="2">
    <source>
        <dbReference type="EMBL" id="VDL84468.1"/>
    </source>
</evidence>
<dbReference type="SUPFAM" id="SSF140931">
    <property type="entry name" value="Fic-like"/>
    <property type="match status" value="1"/>
</dbReference>
<dbReference type="Gene3D" id="1.10.3290.10">
    <property type="entry name" value="Fido-like domain"/>
    <property type="match status" value="1"/>
</dbReference>
<dbReference type="InterPro" id="IPR040198">
    <property type="entry name" value="Fido_containing"/>
</dbReference>
<dbReference type="PANTHER" id="PTHR13504:SF34">
    <property type="entry name" value="PROTEIN ADENYLYLTRANSFERASE FICD"/>
    <property type="match status" value="1"/>
</dbReference>
<name>A0A0N4YU07_NIPBR</name>
<evidence type="ECO:0000313" key="3">
    <source>
        <dbReference type="Proteomes" id="UP000271162"/>
    </source>
</evidence>
<keyword evidence="1" id="KW-0067">ATP-binding</keyword>
<dbReference type="WBParaSite" id="NBR_0002072901-mRNA-1">
    <property type="protein sequence ID" value="NBR_0002072901-mRNA-1"/>
    <property type="gene ID" value="NBR_0002072901"/>
</dbReference>
<reference evidence="2 3" key="2">
    <citation type="submission" date="2018-11" db="EMBL/GenBank/DDBJ databases">
        <authorList>
            <consortium name="Pathogen Informatics"/>
        </authorList>
    </citation>
    <scope>NUCLEOTIDE SEQUENCE [LARGE SCALE GENOMIC DNA]</scope>
</reference>
<dbReference type="InterPro" id="IPR036597">
    <property type="entry name" value="Fido-like_dom_sf"/>
</dbReference>
<protein>
    <submittedName>
        <fullName evidence="4">Transcriptional regulator</fullName>
    </submittedName>
</protein>
<feature type="binding site" evidence="1">
    <location>
        <begin position="18"/>
        <end position="19"/>
    </location>
    <ligand>
        <name>ATP</name>
        <dbReference type="ChEBI" id="CHEBI:30616"/>
    </ligand>
</feature>
<gene>
    <name evidence="2" type="ORF">NBR_LOCUS20730</name>
</gene>
<keyword evidence="3" id="KW-1185">Reference proteome</keyword>
<sequence length="75" mass="8417">MRAGFPPVILPVESRAEYYATLHTANLGDLRPFVRYIAKHTDNTLKFYIGAVETCTRADCADNELGGEENERIQS</sequence>
<proteinExistence type="predicted"/>
<accession>A0A0N4YU07</accession>
<dbReference type="GO" id="GO:0005524">
    <property type="term" value="F:ATP binding"/>
    <property type="evidence" value="ECO:0007669"/>
    <property type="project" value="UniProtKB-KW"/>
</dbReference>
<dbReference type="AlphaFoldDB" id="A0A0N4YU07"/>
<dbReference type="Proteomes" id="UP000271162">
    <property type="component" value="Unassembled WGS sequence"/>
</dbReference>
<dbReference type="PANTHER" id="PTHR13504">
    <property type="entry name" value="FIDO DOMAIN-CONTAINING PROTEIN DDB_G0283145"/>
    <property type="match status" value="1"/>
</dbReference>
<dbReference type="EMBL" id="UYSL01025458">
    <property type="protein sequence ID" value="VDL84468.1"/>
    <property type="molecule type" value="Genomic_DNA"/>
</dbReference>
<feature type="binding site" evidence="1">
    <location>
        <position position="26"/>
    </location>
    <ligand>
        <name>ATP</name>
        <dbReference type="ChEBI" id="CHEBI:30616"/>
    </ligand>
</feature>
<dbReference type="STRING" id="27835.A0A0N4YU07"/>